<keyword evidence="5 14" id="KW-0812">Transmembrane</keyword>
<evidence type="ECO:0000256" key="3">
    <source>
        <dbReference type="ARBA" id="ARBA00005760"/>
    </source>
</evidence>
<keyword evidence="10" id="KW-0906">Nuclear pore complex</keyword>
<dbReference type="PANTHER" id="PTHR13269:SF6">
    <property type="entry name" value="NUCLEOPORIN NDC1"/>
    <property type="match status" value="1"/>
</dbReference>
<evidence type="ECO:0000256" key="10">
    <source>
        <dbReference type="ARBA" id="ARBA00023132"/>
    </source>
</evidence>
<evidence type="ECO:0000256" key="14">
    <source>
        <dbReference type="SAM" id="Phobius"/>
    </source>
</evidence>
<keyword evidence="12" id="KW-0539">Nucleus</keyword>
<feature type="transmembrane region" description="Helical" evidence="14">
    <location>
        <begin position="149"/>
        <end position="169"/>
    </location>
</feature>
<feature type="compositionally biased region" description="Basic and acidic residues" evidence="13">
    <location>
        <begin position="646"/>
        <end position="656"/>
    </location>
</feature>
<evidence type="ECO:0000256" key="7">
    <source>
        <dbReference type="ARBA" id="ARBA00022927"/>
    </source>
</evidence>
<evidence type="ECO:0000313" key="16">
    <source>
        <dbReference type="Proteomes" id="UP000226192"/>
    </source>
</evidence>
<evidence type="ECO:0000256" key="13">
    <source>
        <dbReference type="SAM" id="MobiDB-lite"/>
    </source>
</evidence>
<accession>A0A2C5Y4Y8</accession>
<dbReference type="GO" id="GO:0005816">
    <property type="term" value="C:spindle pole body"/>
    <property type="evidence" value="ECO:0007669"/>
    <property type="project" value="TreeGrafter"/>
</dbReference>
<dbReference type="STRING" id="1399860.A0A2C5Y4Y8"/>
<evidence type="ECO:0000256" key="6">
    <source>
        <dbReference type="ARBA" id="ARBA00022816"/>
    </source>
</evidence>
<feature type="transmembrane region" description="Helical" evidence="14">
    <location>
        <begin position="62"/>
        <end position="82"/>
    </location>
</feature>
<dbReference type="GO" id="GO:0070762">
    <property type="term" value="C:nuclear pore transmembrane ring"/>
    <property type="evidence" value="ECO:0007669"/>
    <property type="project" value="TreeGrafter"/>
</dbReference>
<keyword evidence="11 14" id="KW-0472">Membrane</keyword>
<keyword evidence="6" id="KW-0509">mRNA transport</keyword>
<dbReference type="GO" id="GO:0015031">
    <property type="term" value="P:protein transport"/>
    <property type="evidence" value="ECO:0007669"/>
    <property type="project" value="UniProtKB-KW"/>
</dbReference>
<evidence type="ECO:0000256" key="11">
    <source>
        <dbReference type="ARBA" id="ARBA00023136"/>
    </source>
</evidence>
<dbReference type="AlphaFoldDB" id="A0A2C5Y4Y8"/>
<dbReference type="InterPro" id="IPR019049">
    <property type="entry name" value="Nucleoporin_prot_Ndc1/Nup"/>
</dbReference>
<feature type="transmembrane region" description="Helical" evidence="14">
    <location>
        <begin position="264"/>
        <end position="288"/>
    </location>
</feature>
<organism evidence="15 16">
    <name type="scientific">Ophiocordyceps australis</name>
    <dbReference type="NCBI Taxonomy" id="1399860"/>
    <lineage>
        <taxon>Eukaryota</taxon>
        <taxon>Fungi</taxon>
        <taxon>Dikarya</taxon>
        <taxon>Ascomycota</taxon>
        <taxon>Pezizomycotina</taxon>
        <taxon>Sordariomycetes</taxon>
        <taxon>Hypocreomycetidae</taxon>
        <taxon>Hypocreales</taxon>
        <taxon>Ophiocordycipitaceae</taxon>
        <taxon>Ophiocordyceps</taxon>
    </lineage>
</organism>
<dbReference type="EMBL" id="NJET01000064">
    <property type="protein sequence ID" value="PHH62746.1"/>
    <property type="molecule type" value="Genomic_DNA"/>
</dbReference>
<name>A0A2C5Y4Y8_9HYPO</name>
<evidence type="ECO:0000256" key="4">
    <source>
        <dbReference type="ARBA" id="ARBA00022448"/>
    </source>
</evidence>
<dbReference type="GO" id="GO:0031965">
    <property type="term" value="C:nuclear membrane"/>
    <property type="evidence" value="ECO:0007669"/>
    <property type="project" value="UniProtKB-SubCell"/>
</dbReference>
<evidence type="ECO:0000256" key="9">
    <source>
        <dbReference type="ARBA" id="ARBA00023010"/>
    </source>
</evidence>
<reference evidence="15 16" key="1">
    <citation type="submission" date="2017-06" db="EMBL/GenBank/DDBJ databases">
        <title>Ant-infecting Ophiocordyceps genomes reveal a high diversity of potential behavioral manipulation genes and a possible major role for enterotoxins.</title>
        <authorList>
            <person name="De Bekker C."/>
            <person name="Evans H.C."/>
            <person name="Brachmann A."/>
            <person name="Hughes D.P."/>
        </authorList>
    </citation>
    <scope>NUCLEOTIDE SEQUENCE [LARGE SCALE GENOMIC DNA]</scope>
    <source>
        <strain evidence="15 16">Map64</strain>
    </source>
</reference>
<evidence type="ECO:0000256" key="2">
    <source>
        <dbReference type="ARBA" id="ARBA00004567"/>
    </source>
</evidence>
<dbReference type="GO" id="GO:0006999">
    <property type="term" value="P:nuclear pore organization"/>
    <property type="evidence" value="ECO:0007669"/>
    <property type="project" value="TreeGrafter"/>
</dbReference>
<dbReference type="Proteomes" id="UP000226192">
    <property type="component" value="Unassembled WGS sequence"/>
</dbReference>
<keyword evidence="4" id="KW-0813">Transport</keyword>
<feature type="transmembrane region" description="Helical" evidence="14">
    <location>
        <begin position="220"/>
        <end position="244"/>
    </location>
</feature>
<dbReference type="GO" id="GO:0106166">
    <property type="term" value="F:spindle pole body-nuclear membrane anchor activity"/>
    <property type="evidence" value="ECO:0007669"/>
    <property type="project" value="TreeGrafter"/>
</dbReference>
<keyword evidence="7" id="KW-0653">Protein transport</keyword>
<gene>
    <name evidence="15" type="ORF">CDD81_6734</name>
</gene>
<proteinExistence type="inferred from homology"/>
<evidence type="ECO:0000256" key="5">
    <source>
        <dbReference type="ARBA" id="ARBA00022692"/>
    </source>
</evidence>
<evidence type="ECO:0000256" key="8">
    <source>
        <dbReference type="ARBA" id="ARBA00022989"/>
    </source>
</evidence>
<keyword evidence="9" id="KW-0811">Translocation</keyword>
<comment type="similarity">
    <text evidence="3">Belongs to the NDC1 family.</text>
</comment>
<dbReference type="OrthoDB" id="67850at2759"/>
<dbReference type="PANTHER" id="PTHR13269">
    <property type="entry name" value="NUCLEOPORIN NDC1"/>
    <property type="match status" value="1"/>
</dbReference>
<evidence type="ECO:0000256" key="12">
    <source>
        <dbReference type="ARBA" id="ARBA00023242"/>
    </source>
</evidence>
<keyword evidence="8 14" id="KW-1133">Transmembrane helix</keyword>
<evidence type="ECO:0000256" key="1">
    <source>
        <dbReference type="ARBA" id="ARBA00004232"/>
    </source>
</evidence>
<comment type="subcellular location">
    <subcellularLocation>
        <location evidence="1">Nucleus membrane</location>
        <topology evidence="1">Multi-pass membrane protein</topology>
    </subcellularLocation>
    <subcellularLocation>
        <location evidence="2">Nucleus</location>
        <location evidence="2">Nuclear pore complex</location>
    </subcellularLocation>
</comment>
<keyword evidence="16" id="KW-1185">Reference proteome</keyword>
<feature type="region of interest" description="Disordered" evidence="13">
    <location>
        <begin position="627"/>
        <end position="669"/>
    </location>
</feature>
<comment type="caution">
    <text evidence="15">The sequence shown here is derived from an EMBL/GenBank/DDBJ whole genome shotgun (WGS) entry which is preliminary data.</text>
</comment>
<evidence type="ECO:0008006" key="17">
    <source>
        <dbReference type="Google" id="ProtNLM"/>
    </source>
</evidence>
<dbReference type="GO" id="GO:0051028">
    <property type="term" value="P:mRNA transport"/>
    <property type="evidence" value="ECO:0007669"/>
    <property type="project" value="UniProtKB-KW"/>
</dbReference>
<dbReference type="Pfam" id="PF09531">
    <property type="entry name" value="Ndc1_Nup"/>
    <property type="match status" value="1"/>
</dbReference>
<dbReference type="GO" id="GO:0070631">
    <property type="term" value="P:spindle pole body localization"/>
    <property type="evidence" value="ECO:0007669"/>
    <property type="project" value="TreeGrafter"/>
</dbReference>
<sequence>MAVTSARKVFYKDTLQPALHRRFSSTAGFLLVMSYLEALSLTSWKTSLSWPFIPISSNATRSLIIFACGLPILILRIAHYHVDIKTTPSGLYMLGSNLLRPQIYETGFWYLVSSVVFTNVFLSCTPPSSNLGWVTHFSGDRVRLNERPLFILCYLAVCAVIQAIAHYASDIDGLRLGARKLPAEYEAIAQCLPFVSPPTRSILAQFPAVFSGCIHRTISALVLALLCYYTFCRSFLWGWALSLTRPFYNLPKTSMLPPSWPTDVFLLGRCMIAGMSLNFVWLIANLAFSVYMVQAPLRDGEPLTSRSKQPNDVLLNGLKNKKLSIKAFATWELALIAQGFPDRRKAIFNDIDRKGGTMWVQIFDICTQLLRSMEQHIETYEKPAAAVAAAPVPATVKQRRCQPLRQDAGLYHDKKNSGLIGGVEKTLGELSRSPGATPISDWSPLAQKTWKSAKNRMLSKKQQEALSSEHIKSEVGQWISRVMDVGWVAALVRQDFDRRVTAVVFGATLAEPSLYMHAAQGLCQMAIHSLEEDDYGNVQRDVVTIIRILMSVVEKVEAFKAQMPTHWTDPSGNKATPTVDAVTEVLRAELRQVVDKFEPYRLDLGLTAAEIRQARVLAPQATRMATPREGEIKGAKTGEGAAKQHQRAEAAREDKRRRGSAVVEMKQVR</sequence>
<protein>
    <recommendedName>
        <fullName evidence="17">Nucleoporin NDC1</fullName>
    </recommendedName>
</protein>
<feature type="compositionally biased region" description="Basic and acidic residues" evidence="13">
    <location>
        <begin position="627"/>
        <end position="636"/>
    </location>
</feature>
<evidence type="ECO:0000313" key="15">
    <source>
        <dbReference type="EMBL" id="PHH62746.1"/>
    </source>
</evidence>